<dbReference type="RefSeq" id="WP_216925824.1">
    <property type="nucleotide sequence ID" value="NZ_JAHOPC010000009.1"/>
</dbReference>
<name>A0ABS6I7W0_9MICC</name>
<evidence type="ECO:0000313" key="2">
    <source>
        <dbReference type="EMBL" id="MBU8867704.1"/>
    </source>
</evidence>
<evidence type="ECO:0000256" key="1">
    <source>
        <dbReference type="SAM" id="MobiDB-lite"/>
    </source>
</evidence>
<accession>A0ABS6I7W0</accession>
<protein>
    <submittedName>
        <fullName evidence="2">DUF2092 domain-containing protein</fullName>
    </submittedName>
</protein>
<evidence type="ECO:0000313" key="3">
    <source>
        <dbReference type="Proteomes" id="UP000824166"/>
    </source>
</evidence>
<feature type="compositionally biased region" description="Low complexity" evidence="1">
    <location>
        <begin position="279"/>
        <end position="306"/>
    </location>
</feature>
<organism evidence="2 3">
    <name type="scientific">Paenarthrobacter aromaticivorans</name>
    <dbReference type="NCBI Taxonomy" id="2849150"/>
    <lineage>
        <taxon>Bacteria</taxon>
        <taxon>Bacillati</taxon>
        <taxon>Actinomycetota</taxon>
        <taxon>Actinomycetes</taxon>
        <taxon>Micrococcales</taxon>
        <taxon>Micrococcaceae</taxon>
        <taxon>Paenarthrobacter</taxon>
    </lineage>
</organism>
<reference evidence="2 3" key="1">
    <citation type="submission" date="2021-06" db="EMBL/GenBank/DDBJ databases">
        <authorList>
            <person name="Jeong J.W."/>
        </authorList>
    </citation>
    <scope>NUCLEOTIDE SEQUENCE [LARGE SCALE GENOMIC DNA]</scope>
    <source>
        <strain evidence="2 3">MMS21-TAE1-1</strain>
    </source>
</reference>
<keyword evidence="3" id="KW-1185">Reference proteome</keyword>
<feature type="region of interest" description="Disordered" evidence="1">
    <location>
        <begin position="265"/>
        <end position="322"/>
    </location>
</feature>
<feature type="compositionally biased region" description="Pro residues" evidence="1">
    <location>
        <begin position="269"/>
        <end position="278"/>
    </location>
</feature>
<proteinExistence type="predicted"/>
<dbReference type="PANTHER" id="PTHR37507:SF2">
    <property type="entry name" value="SPORULATION PROTEIN YDCC"/>
    <property type="match status" value="1"/>
</dbReference>
<dbReference type="EMBL" id="JAHOPC010000009">
    <property type="protein sequence ID" value="MBU8867704.1"/>
    <property type="molecule type" value="Genomic_DNA"/>
</dbReference>
<dbReference type="Proteomes" id="UP000824166">
    <property type="component" value="Unassembled WGS sequence"/>
</dbReference>
<gene>
    <name evidence="2" type="ORF">KSW38_15545</name>
</gene>
<dbReference type="InterPro" id="IPR052944">
    <property type="entry name" value="Sporulation_related"/>
</dbReference>
<sequence length="385" mass="39485">MARARQRWLPALLIPLALALAALIGSVQAGASVSLPPKTANEILAMIARTEVHALSGTVVQTAELGLPEVPTAGPGIVPGATSAFELLTGSHTARVYLDGPSKARLQILDRMAERDFVVNGSDAWFYNSADNSATHLSVPVPSNTGQKDSLRSETTHAGMPTPEAMASHFLSAIDSSTEVTVGEASTVAGRSAYRLSLVPRSDGTLVDSVSIEVDSETGWPLGVEVRAKGQPEPAYSLAYTDVNFSAPDAALFNFTPPAGATVTEKPVPIKPLPPPMEGPAGAAPDDSAPAPDAVVPTPQGSSSPMLPHPSPSVTGKGWDAVVGLPAGTAPAELTSNPQLAQALQPVSGGRALTTSLVSVLILDDGRVFAGLVPLDRLQSAATAQ</sequence>
<comment type="caution">
    <text evidence="2">The sequence shown here is derived from an EMBL/GenBank/DDBJ whole genome shotgun (WGS) entry which is preliminary data.</text>
</comment>
<dbReference type="PANTHER" id="PTHR37507">
    <property type="entry name" value="SPORULATION PROTEIN YDCC"/>
    <property type="match status" value="1"/>
</dbReference>